<dbReference type="EMBL" id="CP012109">
    <property type="protein sequence ID" value="AKQ68163.1"/>
    <property type="molecule type" value="Genomic_DNA"/>
</dbReference>
<evidence type="ECO:0000256" key="4">
    <source>
        <dbReference type="ARBA" id="ARBA00022840"/>
    </source>
</evidence>
<keyword evidence="13" id="KW-1185">Reference proteome</keyword>
<evidence type="ECO:0000256" key="6">
    <source>
        <dbReference type="ARBA" id="ARBA00022984"/>
    </source>
</evidence>
<dbReference type="Gene3D" id="3.40.1190.10">
    <property type="entry name" value="Mur-like, catalytic domain"/>
    <property type="match status" value="1"/>
</dbReference>
<name>A0A0H4X2R6_9BACT</name>
<evidence type="ECO:0000259" key="9">
    <source>
        <dbReference type="Pfam" id="PF01225"/>
    </source>
</evidence>
<dbReference type="Pfam" id="PF01225">
    <property type="entry name" value="Mur_ligase"/>
    <property type="match status" value="1"/>
</dbReference>
<dbReference type="NCBIfam" id="TIGR01081">
    <property type="entry name" value="mpl"/>
    <property type="match status" value="1"/>
</dbReference>
<dbReference type="Pfam" id="PF02875">
    <property type="entry name" value="Mur_ligase_C"/>
    <property type="match status" value="1"/>
</dbReference>
<evidence type="ECO:0000256" key="2">
    <source>
        <dbReference type="ARBA" id="ARBA00022618"/>
    </source>
</evidence>
<dbReference type="PANTHER" id="PTHR43445:SF5">
    <property type="entry name" value="UDP-N-ACETYLMURAMATE--L-ALANYL-GAMMA-D-GLUTAMYL-MESO-2,6-DIAMINOHEPTANDIOATE LIGASE"/>
    <property type="match status" value="1"/>
</dbReference>
<organism evidence="12 13">
    <name type="scientific">Pseudomyxococcus hansupus</name>
    <dbReference type="NCBI Taxonomy" id="1297742"/>
    <lineage>
        <taxon>Bacteria</taxon>
        <taxon>Pseudomonadati</taxon>
        <taxon>Myxococcota</taxon>
        <taxon>Myxococcia</taxon>
        <taxon>Myxococcales</taxon>
        <taxon>Cystobacterineae</taxon>
        <taxon>Myxococcaceae</taxon>
        <taxon>Pseudomyxococcus</taxon>
    </lineage>
</organism>
<dbReference type="Gene3D" id="3.90.190.20">
    <property type="entry name" value="Mur ligase, C-terminal domain"/>
    <property type="match status" value="1"/>
</dbReference>
<protein>
    <submittedName>
        <fullName evidence="12">UDP-N-acetylmuramate:L-alanyl-gamma-D-glutamyl-meso-diaminopimelate ligase</fullName>
    </submittedName>
</protein>
<evidence type="ECO:0000259" key="10">
    <source>
        <dbReference type="Pfam" id="PF02875"/>
    </source>
</evidence>
<dbReference type="InterPro" id="IPR004101">
    <property type="entry name" value="Mur_ligase_C"/>
</dbReference>
<dbReference type="Proteomes" id="UP000009026">
    <property type="component" value="Chromosome"/>
</dbReference>
<dbReference type="GO" id="GO:0005524">
    <property type="term" value="F:ATP binding"/>
    <property type="evidence" value="ECO:0007669"/>
    <property type="project" value="UniProtKB-KW"/>
</dbReference>
<dbReference type="eggNOG" id="COG0773">
    <property type="taxonomic scope" value="Bacteria"/>
</dbReference>
<reference evidence="12 13" key="1">
    <citation type="journal article" date="2016" name="PLoS ONE">
        <title>Complete Genome Sequence and Comparative Genomics of a Novel Myxobacterium Myxococcus hansupus.</title>
        <authorList>
            <person name="Sharma G."/>
            <person name="Narwani T."/>
            <person name="Subramanian S."/>
        </authorList>
    </citation>
    <scope>NUCLEOTIDE SEQUENCE [LARGE SCALE GENOMIC DNA]</scope>
    <source>
        <strain evidence="13">mixupus</strain>
    </source>
</reference>
<dbReference type="Gene3D" id="3.40.50.720">
    <property type="entry name" value="NAD(P)-binding Rossmann-like Domain"/>
    <property type="match status" value="1"/>
</dbReference>
<dbReference type="InterPro" id="IPR013221">
    <property type="entry name" value="Mur_ligase_cen"/>
</dbReference>
<dbReference type="STRING" id="1297742.A176_005075"/>
<evidence type="ECO:0000256" key="1">
    <source>
        <dbReference type="ARBA" id="ARBA00022598"/>
    </source>
</evidence>
<dbReference type="InterPro" id="IPR005757">
    <property type="entry name" value="Mpl"/>
</dbReference>
<dbReference type="PANTHER" id="PTHR43445">
    <property type="entry name" value="UDP-N-ACETYLMURAMATE--L-ALANINE LIGASE-RELATED"/>
    <property type="match status" value="1"/>
</dbReference>
<dbReference type="InterPro" id="IPR050061">
    <property type="entry name" value="MurCDEF_pg_biosynth"/>
</dbReference>
<dbReference type="KEGG" id="mym:A176_005075"/>
<evidence type="ECO:0000259" key="11">
    <source>
        <dbReference type="Pfam" id="PF08245"/>
    </source>
</evidence>
<keyword evidence="6" id="KW-0573">Peptidoglycan synthesis</keyword>
<keyword evidence="8" id="KW-0961">Cell wall biogenesis/degradation</keyword>
<evidence type="ECO:0000256" key="7">
    <source>
        <dbReference type="ARBA" id="ARBA00023306"/>
    </source>
</evidence>
<proteinExistence type="predicted"/>
<gene>
    <name evidence="12" type="ORF">A176_005075</name>
</gene>
<dbReference type="InterPro" id="IPR000713">
    <property type="entry name" value="Mur_ligase_N"/>
</dbReference>
<evidence type="ECO:0000256" key="5">
    <source>
        <dbReference type="ARBA" id="ARBA00022960"/>
    </source>
</evidence>
<keyword evidence="5" id="KW-0133">Cell shape</keyword>
<dbReference type="GO" id="GO:0008360">
    <property type="term" value="P:regulation of cell shape"/>
    <property type="evidence" value="ECO:0007669"/>
    <property type="project" value="UniProtKB-KW"/>
</dbReference>
<accession>A0A0H4X2R6</accession>
<feature type="domain" description="Mur ligase C-terminal" evidence="10">
    <location>
        <begin position="337"/>
        <end position="469"/>
    </location>
</feature>
<dbReference type="PATRIC" id="fig|1297742.4.peg.5120"/>
<evidence type="ECO:0000313" key="12">
    <source>
        <dbReference type="EMBL" id="AKQ68163.1"/>
    </source>
</evidence>
<dbReference type="Pfam" id="PF08245">
    <property type="entry name" value="Mur_ligase_M"/>
    <property type="match status" value="1"/>
</dbReference>
<dbReference type="InterPro" id="IPR036565">
    <property type="entry name" value="Mur-like_cat_sf"/>
</dbReference>
<dbReference type="SUPFAM" id="SSF51984">
    <property type="entry name" value="MurCD N-terminal domain"/>
    <property type="match status" value="1"/>
</dbReference>
<dbReference type="GO" id="GO:0051301">
    <property type="term" value="P:cell division"/>
    <property type="evidence" value="ECO:0007669"/>
    <property type="project" value="UniProtKB-KW"/>
</dbReference>
<dbReference type="GO" id="GO:0016881">
    <property type="term" value="F:acid-amino acid ligase activity"/>
    <property type="evidence" value="ECO:0007669"/>
    <property type="project" value="InterPro"/>
</dbReference>
<evidence type="ECO:0000313" key="13">
    <source>
        <dbReference type="Proteomes" id="UP000009026"/>
    </source>
</evidence>
<dbReference type="GO" id="GO:0071555">
    <property type="term" value="P:cell wall organization"/>
    <property type="evidence" value="ECO:0007669"/>
    <property type="project" value="UniProtKB-KW"/>
</dbReference>
<dbReference type="RefSeq" id="WP_002637256.1">
    <property type="nucleotide sequence ID" value="NZ_CP012109.1"/>
</dbReference>
<dbReference type="SUPFAM" id="SSF53244">
    <property type="entry name" value="MurD-like peptide ligases, peptide-binding domain"/>
    <property type="match status" value="1"/>
</dbReference>
<keyword evidence="1 12" id="KW-0436">Ligase</keyword>
<keyword evidence="7" id="KW-0131">Cell cycle</keyword>
<sequence>MADDNGNVLDTLEPGSVRRIHLVGVAGTGMGSFAGMLKAAGYDVTGSDENVYPPMSDMLRTWGIPASTPYRPENLDAAKPDLVIIGNVIRRVNPEATAVRERGLKQMSFPAALGSLFLDRSHSVVVAGTHGKTTTSSLMAHVLVAAGKDPSFLVGGVTQNYAGNYRVGKGAHFVVEGDEYDTAYWDKGSKFLHYRPRTAILTSVEFDHADIFRDLPHYEATFEKFVRLIPEDGQLVVCAAYPNAVKLSREGCKGRVVTYIAKEGADADYTPRNLSFGPEGARFDVVAHGESLGTVRLPMGGAHNVENALAVIAAARGLGLSFDEIAQGLASFSGVKRRQEIRGEPDGVMVIDDFAHHPTAVRETIAAIHHRYPQRRLWAIFEPRSNTSRRNIHQEDYAHAFTGAARASLKVPERHDKVPVGEELDVRKLVTDLQAQGIPAEGATDVQTLVDLAAQEARPGDVLLVMSNGAFGGFIDKLLAALTARAGKGA</sequence>
<feature type="domain" description="Mur ligase central" evidence="11">
    <location>
        <begin position="126"/>
        <end position="315"/>
    </location>
</feature>
<feature type="domain" description="Mur ligase N-terminal catalytic" evidence="9">
    <location>
        <begin position="19"/>
        <end position="117"/>
    </location>
</feature>
<keyword evidence="2" id="KW-0132">Cell division</keyword>
<keyword evidence="4" id="KW-0067">ATP-binding</keyword>
<dbReference type="GO" id="GO:0009252">
    <property type="term" value="P:peptidoglycan biosynthetic process"/>
    <property type="evidence" value="ECO:0007669"/>
    <property type="project" value="UniProtKB-KW"/>
</dbReference>
<dbReference type="AlphaFoldDB" id="A0A0H4X2R6"/>
<evidence type="ECO:0000256" key="8">
    <source>
        <dbReference type="ARBA" id="ARBA00023316"/>
    </source>
</evidence>
<dbReference type="OrthoDB" id="9804126at2"/>
<dbReference type="SUPFAM" id="SSF53623">
    <property type="entry name" value="MurD-like peptide ligases, catalytic domain"/>
    <property type="match status" value="1"/>
</dbReference>
<dbReference type="InterPro" id="IPR036615">
    <property type="entry name" value="Mur_ligase_C_dom_sf"/>
</dbReference>
<keyword evidence="3" id="KW-0547">Nucleotide-binding</keyword>
<evidence type="ECO:0000256" key="3">
    <source>
        <dbReference type="ARBA" id="ARBA00022741"/>
    </source>
</evidence>